<protein>
    <recommendedName>
        <fullName evidence="1">LicD/FKTN/FKRP nucleotidyltransferase domain-containing protein</fullName>
    </recommendedName>
</protein>
<evidence type="ECO:0000313" key="3">
    <source>
        <dbReference type="Proteomes" id="UP000245288"/>
    </source>
</evidence>
<name>A0A2V1JUV9_EUBRA</name>
<reference evidence="2 3" key="1">
    <citation type="submission" date="2014-09" db="EMBL/GenBank/DDBJ databases">
        <title>Butyrate-producing bacteria isolated from human gut.</title>
        <authorList>
            <person name="Zhang Q."/>
            <person name="Zhao L."/>
        </authorList>
    </citation>
    <scope>NUCLEOTIDE SEQUENCE [LARGE SCALE GENOMIC DNA]</scope>
    <source>
        <strain evidence="2 3">21</strain>
    </source>
</reference>
<sequence length="275" mass="32692">MEFKMTETQKIQKLILYIANEVIRICDKNDIPYNITAGTLLGAVRHKGFIPWDDDFDFAMTRNDYERFLKACKKDLNTDIFFLQTAETDRNFAYSMAKLQLLGTEIIEDFSIGVDIHHGIFVDIFPYDKLPDGDVKRKKFLKKNHLLKTMLWIKCGYGVKEHSGRTGYKILHFLGRFVTIEKLKKKIYAHITKYNNTNFNDCFTSDYPDEKMEEKWLVNRTEYPFEGYNFKGFRDYDEYLSSLYGDYMTLPPENERETHTNAKVDYGQYDKWFEE</sequence>
<dbReference type="Proteomes" id="UP000245288">
    <property type="component" value="Unassembled WGS sequence"/>
</dbReference>
<accession>A0A2V1JUV9</accession>
<keyword evidence="3" id="KW-1185">Reference proteome</keyword>
<dbReference type="Pfam" id="PF04991">
    <property type="entry name" value="LicD"/>
    <property type="match status" value="1"/>
</dbReference>
<dbReference type="PANTHER" id="PTHR43404:SF2">
    <property type="entry name" value="LIPOPOLYSACCHARIDE CHOLINEPHOSPHOTRANSFERASE LICD"/>
    <property type="match status" value="1"/>
</dbReference>
<dbReference type="EMBL" id="JRFU01000028">
    <property type="protein sequence ID" value="PWE87594.1"/>
    <property type="molecule type" value="Genomic_DNA"/>
</dbReference>
<dbReference type="OrthoDB" id="9786100at2"/>
<evidence type="ECO:0000259" key="1">
    <source>
        <dbReference type="Pfam" id="PF04991"/>
    </source>
</evidence>
<dbReference type="InterPro" id="IPR007074">
    <property type="entry name" value="LicD/FKTN/FKRP_NTP_transf"/>
</dbReference>
<dbReference type="GO" id="GO:0009100">
    <property type="term" value="P:glycoprotein metabolic process"/>
    <property type="evidence" value="ECO:0007669"/>
    <property type="project" value="UniProtKB-ARBA"/>
</dbReference>
<organism evidence="2 3">
    <name type="scientific">Eubacterium ramulus</name>
    <dbReference type="NCBI Taxonomy" id="39490"/>
    <lineage>
        <taxon>Bacteria</taxon>
        <taxon>Bacillati</taxon>
        <taxon>Bacillota</taxon>
        <taxon>Clostridia</taxon>
        <taxon>Eubacteriales</taxon>
        <taxon>Eubacteriaceae</taxon>
        <taxon>Eubacterium</taxon>
    </lineage>
</organism>
<dbReference type="PANTHER" id="PTHR43404">
    <property type="entry name" value="LIPOPOLYSACCHARIDE CHOLINEPHOSPHOTRANSFERASE LICD"/>
    <property type="match status" value="1"/>
</dbReference>
<feature type="domain" description="LicD/FKTN/FKRP nucleotidyltransferase" evidence="1">
    <location>
        <begin position="26"/>
        <end position="245"/>
    </location>
</feature>
<comment type="caution">
    <text evidence="2">The sequence shown here is derived from an EMBL/GenBank/DDBJ whole genome shotgun (WGS) entry which is preliminary data.</text>
</comment>
<proteinExistence type="predicted"/>
<dbReference type="InterPro" id="IPR052942">
    <property type="entry name" value="LPS_cholinephosphotransferase"/>
</dbReference>
<dbReference type="AlphaFoldDB" id="A0A2V1JUV9"/>
<evidence type="ECO:0000313" key="2">
    <source>
        <dbReference type="EMBL" id="PWE87594.1"/>
    </source>
</evidence>
<gene>
    <name evidence="2" type="ORF">LG34_02895</name>
</gene>